<dbReference type="SMART" id="SM00644">
    <property type="entry name" value="Ami_2"/>
    <property type="match status" value="1"/>
</dbReference>
<proteinExistence type="inferred from homology"/>
<evidence type="ECO:0000256" key="1">
    <source>
        <dbReference type="ARBA" id="ARBA00007553"/>
    </source>
</evidence>
<keyword evidence="3" id="KW-0472">Membrane</keyword>
<dbReference type="GO" id="GO:0009253">
    <property type="term" value="P:peptidoglycan catabolic process"/>
    <property type="evidence" value="ECO:0007669"/>
    <property type="project" value="InterPro"/>
</dbReference>
<keyword evidence="7" id="KW-1185">Reference proteome</keyword>
<dbReference type="STRING" id="1686286.GCA_900092335_00278"/>
<feature type="compositionally biased region" description="Polar residues" evidence="2">
    <location>
        <begin position="450"/>
        <end position="477"/>
    </location>
</feature>
<dbReference type="CDD" id="cd06583">
    <property type="entry name" value="PGRP"/>
    <property type="match status" value="1"/>
</dbReference>
<sequence>MLRPIRGVLTVQLRRINRRQRSVWTPVAAVIASVSVFAAAAFGGHDILKTQEIGSGPIDPAVNSASFADGATTVVDDPAIASQGEGDGPRAVKEFHRDEAFSQFALTWSGERDIAAFVRAKQPDGSWSEWYDASPIGTEGSNGKTGTELIYVGQTNDVQVSVGNVDLYQDNNDNILDQAANTINPLLTNVGDIAPVADTMPSDLDVVFIDGKAQSGIAPVADYRDAGMPSVVSRAGWGANEGIRCQQPTDDGYVKALTLHHTAGSNNYTQADAAAQVRGIYAYHAQTLGWCDIGYNVLVDKFGTIYEGRYGGLDRAIQGAHVGGFNSHTWGISMIGNYETAQPSQEMLDSVASIAGWKAAKSGFSPSSTVSLTSGGFNGSRYAAGQTYTGPAFMGHSDLHYTQCPGANTIARWDEIRAKATTKYNAIKNGGGAANDLNINDGINDGWDESQAQENNTSSDHSSTPQTSNSNATSSIGGTEVPMSTIEAIIGIAAALIGIVAASNVDGMKVDQKAELAGGITVGEVPNIVSKVIAVTGNEGLAETWTAVLNAFGPVLGLPVGGPDLKDVDSQLVSQLFTNGVVLSSKDTGTHALVGDIARKWAENPEALGLPTSDEYKSADGTTIRVDFQGGYITFDPTSGQAQVFTK</sequence>
<evidence type="ECO:0000259" key="4">
    <source>
        <dbReference type="SMART" id="SM00644"/>
    </source>
</evidence>
<keyword evidence="3" id="KW-1133">Transmembrane helix</keyword>
<feature type="transmembrane region" description="Helical" evidence="3">
    <location>
        <begin position="23"/>
        <end position="43"/>
    </location>
</feature>
<keyword evidence="3" id="KW-0812">Transmembrane</keyword>
<evidence type="ECO:0000313" key="7">
    <source>
        <dbReference type="Proteomes" id="UP000318080"/>
    </source>
</evidence>
<protein>
    <submittedName>
        <fullName evidence="6">N-acetylmuramoyl-L-alanine amidase</fullName>
    </submittedName>
</protein>
<reference evidence="6 7" key="1">
    <citation type="submission" date="2019-06" db="EMBL/GenBank/DDBJ databases">
        <title>Draft genome of C. phoceense Strain 272.</title>
        <authorList>
            <person name="Pacheco L.G.C."/>
            <person name="Barberis C.M."/>
            <person name="Almuzara M.N."/>
            <person name="Traglia G.M."/>
            <person name="Santos C.S."/>
            <person name="Rocha D.J.P.G."/>
            <person name="Aguiar E.R.G.R."/>
            <person name="Vay C.A."/>
        </authorList>
    </citation>
    <scope>NUCLEOTIDE SEQUENCE [LARGE SCALE GENOMIC DNA]</scope>
    <source>
        <strain evidence="6 7">272</strain>
    </source>
</reference>
<feature type="region of interest" description="Disordered" evidence="2">
    <location>
        <begin position="438"/>
        <end position="478"/>
    </location>
</feature>
<feature type="domain" description="N-acetylmuramoyl-L-alanine amidase" evidence="4">
    <location>
        <begin position="242"/>
        <end position="406"/>
    </location>
</feature>
<evidence type="ECO:0000259" key="5">
    <source>
        <dbReference type="SMART" id="SM00701"/>
    </source>
</evidence>
<dbReference type="EMBL" id="VHIR01000004">
    <property type="protein sequence ID" value="TQE44032.1"/>
    <property type="molecule type" value="Genomic_DNA"/>
</dbReference>
<feature type="domain" description="Peptidoglycan recognition protein family" evidence="5">
    <location>
        <begin position="229"/>
        <end position="377"/>
    </location>
</feature>
<dbReference type="SUPFAM" id="SSF55846">
    <property type="entry name" value="N-acetylmuramoyl-L-alanine amidase-like"/>
    <property type="match status" value="1"/>
</dbReference>
<dbReference type="AlphaFoldDB" id="A0A540R8J2"/>
<evidence type="ECO:0000313" key="6">
    <source>
        <dbReference type="EMBL" id="TQE44032.1"/>
    </source>
</evidence>
<gene>
    <name evidence="6" type="ORF">EJK80_04250</name>
</gene>
<dbReference type="Proteomes" id="UP000318080">
    <property type="component" value="Unassembled WGS sequence"/>
</dbReference>
<dbReference type="InterPro" id="IPR036505">
    <property type="entry name" value="Amidase/PGRP_sf"/>
</dbReference>
<dbReference type="GO" id="GO:0008745">
    <property type="term" value="F:N-acetylmuramoyl-L-alanine amidase activity"/>
    <property type="evidence" value="ECO:0007669"/>
    <property type="project" value="InterPro"/>
</dbReference>
<comment type="similarity">
    <text evidence="1">Belongs to the N-acetylmuramoyl-L-alanine amidase 2 family.</text>
</comment>
<dbReference type="InterPro" id="IPR006619">
    <property type="entry name" value="PGRP_domain_met/bac"/>
</dbReference>
<comment type="caution">
    <text evidence="6">The sequence shown here is derived from an EMBL/GenBank/DDBJ whole genome shotgun (WGS) entry which is preliminary data.</text>
</comment>
<dbReference type="PANTHER" id="PTHR11022:SF41">
    <property type="entry name" value="PEPTIDOGLYCAN-RECOGNITION PROTEIN LC-RELATED"/>
    <property type="match status" value="1"/>
</dbReference>
<dbReference type="InterPro" id="IPR013207">
    <property type="entry name" value="LGFP"/>
</dbReference>
<dbReference type="Pfam" id="PF01510">
    <property type="entry name" value="Amidase_2"/>
    <property type="match status" value="1"/>
</dbReference>
<dbReference type="Gene3D" id="3.40.80.10">
    <property type="entry name" value="Peptidoglycan recognition protein-like"/>
    <property type="match status" value="1"/>
</dbReference>
<evidence type="ECO:0000256" key="2">
    <source>
        <dbReference type="SAM" id="MobiDB-lite"/>
    </source>
</evidence>
<organism evidence="6 7">
    <name type="scientific">Corynebacterium phoceense</name>
    <dbReference type="NCBI Taxonomy" id="1686286"/>
    <lineage>
        <taxon>Bacteria</taxon>
        <taxon>Bacillati</taxon>
        <taxon>Actinomycetota</taxon>
        <taxon>Actinomycetes</taxon>
        <taxon>Mycobacteriales</taxon>
        <taxon>Corynebacteriaceae</taxon>
        <taxon>Corynebacterium</taxon>
    </lineage>
</organism>
<accession>A0A540R8J2</accession>
<dbReference type="InterPro" id="IPR015510">
    <property type="entry name" value="PGRP"/>
</dbReference>
<dbReference type="InterPro" id="IPR002502">
    <property type="entry name" value="Amidase_domain"/>
</dbReference>
<dbReference type="PANTHER" id="PTHR11022">
    <property type="entry name" value="PEPTIDOGLYCAN RECOGNITION PROTEIN"/>
    <property type="match status" value="1"/>
</dbReference>
<dbReference type="SMART" id="SM00701">
    <property type="entry name" value="PGRP"/>
    <property type="match status" value="1"/>
</dbReference>
<name>A0A540R8J2_9CORY</name>
<dbReference type="Pfam" id="PF08310">
    <property type="entry name" value="LGFP"/>
    <property type="match status" value="2"/>
</dbReference>
<dbReference type="GO" id="GO:0008270">
    <property type="term" value="F:zinc ion binding"/>
    <property type="evidence" value="ECO:0007669"/>
    <property type="project" value="InterPro"/>
</dbReference>
<evidence type="ECO:0000256" key="3">
    <source>
        <dbReference type="SAM" id="Phobius"/>
    </source>
</evidence>